<feature type="compositionally biased region" description="Low complexity" evidence="1">
    <location>
        <begin position="20"/>
        <end position="34"/>
    </location>
</feature>
<feature type="compositionally biased region" description="Basic and acidic residues" evidence="1">
    <location>
        <begin position="127"/>
        <end position="149"/>
    </location>
</feature>
<protein>
    <submittedName>
        <fullName evidence="2">Uncharacterized protein</fullName>
    </submittedName>
</protein>
<proteinExistence type="predicted"/>
<gene>
    <name evidence="2" type="ORF">IMF22_01835</name>
</gene>
<evidence type="ECO:0000256" key="1">
    <source>
        <dbReference type="SAM" id="MobiDB-lite"/>
    </source>
</evidence>
<evidence type="ECO:0000313" key="2">
    <source>
        <dbReference type="EMBL" id="QOQ75841.1"/>
    </source>
</evidence>
<reference evidence="2 3" key="1">
    <citation type="submission" date="2020-10" db="EMBL/GenBank/DDBJ databases">
        <title>High quality whole genome sequence of Pseudomonas poae PMA22.</title>
        <authorList>
            <person name="Hernandez J.G."/>
            <person name="Rodriguez P."/>
            <person name="Cuevas C."/>
            <person name="de la Calle F."/>
            <person name="Galan B."/>
            <person name="Garcia J.L."/>
        </authorList>
    </citation>
    <scope>NUCLEOTIDE SEQUENCE [LARGE SCALE GENOMIC DNA]</scope>
    <source>
        <strain evidence="2 3">PMA22</strain>
    </source>
</reference>
<dbReference type="AlphaFoldDB" id="A0A7M1KHL9"/>
<dbReference type="Proteomes" id="UP000594923">
    <property type="component" value="Chromosome"/>
</dbReference>
<name>A0A7M1KHL9_9PSED</name>
<dbReference type="RefSeq" id="WP_197627059.1">
    <property type="nucleotide sequence ID" value="NZ_CP063073.1"/>
</dbReference>
<sequence>MVSSISNGAAGVSNYPENMNNGPAANAPAAPPNSGSGGGQIAYGEYNGPSSQKAPADASSLTGGEKIKEMDGMINRIKEMFSKEGAEGKDDKKGAADELGKGKKGAVDELGKGKNADESGKNGGADELGKDKKIDDENKEADVSDKDLKSKAMEVLKSVVDAITGLFGTKESTSPAPK</sequence>
<accession>A0A7M1KHL9</accession>
<dbReference type="EMBL" id="CP063073">
    <property type="protein sequence ID" value="QOQ75841.1"/>
    <property type="molecule type" value="Genomic_DNA"/>
</dbReference>
<evidence type="ECO:0000313" key="3">
    <source>
        <dbReference type="Proteomes" id="UP000594923"/>
    </source>
</evidence>
<feature type="compositionally biased region" description="Basic and acidic residues" evidence="1">
    <location>
        <begin position="65"/>
        <end position="120"/>
    </location>
</feature>
<organism evidence="2 3">
    <name type="scientific">Pseudomonas poae</name>
    <dbReference type="NCBI Taxonomy" id="200451"/>
    <lineage>
        <taxon>Bacteria</taxon>
        <taxon>Pseudomonadati</taxon>
        <taxon>Pseudomonadota</taxon>
        <taxon>Gammaproteobacteria</taxon>
        <taxon>Pseudomonadales</taxon>
        <taxon>Pseudomonadaceae</taxon>
        <taxon>Pseudomonas</taxon>
    </lineage>
</organism>
<feature type="region of interest" description="Disordered" evidence="1">
    <location>
        <begin position="1"/>
        <end position="149"/>
    </location>
</feature>